<proteinExistence type="predicted"/>
<evidence type="ECO:0000256" key="2">
    <source>
        <dbReference type="ARBA" id="ARBA00022970"/>
    </source>
</evidence>
<organism evidence="5 6">
    <name type="scientific">Thalassococcus arenae</name>
    <dbReference type="NCBI Taxonomy" id="2851652"/>
    <lineage>
        <taxon>Bacteria</taxon>
        <taxon>Pseudomonadati</taxon>
        <taxon>Pseudomonadota</taxon>
        <taxon>Alphaproteobacteria</taxon>
        <taxon>Rhodobacterales</taxon>
        <taxon>Roseobacteraceae</taxon>
        <taxon>Thalassococcus</taxon>
    </lineage>
</organism>
<dbReference type="Proteomes" id="UP001166293">
    <property type="component" value="Unassembled WGS sequence"/>
</dbReference>
<evidence type="ECO:0000313" key="6">
    <source>
        <dbReference type="Proteomes" id="UP001166293"/>
    </source>
</evidence>
<name>A0ABS6N7G6_9RHOB</name>
<dbReference type="RefSeq" id="WP_217777742.1">
    <property type="nucleotide sequence ID" value="NZ_JAHRWL010000001.1"/>
</dbReference>
<protein>
    <submittedName>
        <fullName evidence="5">Penicillin-binding protein activator</fullName>
    </submittedName>
</protein>
<evidence type="ECO:0000259" key="4">
    <source>
        <dbReference type="Pfam" id="PF13458"/>
    </source>
</evidence>
<evidence type="ECO:0000256" key="3">
    <source>
        <dbReference type="SAM" id="SignalP"/>
    </source>
</evidence>
<evidence type="ECO:0000256" key="1">
    <source>
        <dbReference type="ARBA" id="ARBA00022729"/>
    </source>
</evidence>
<evidence type="ECO:0000313" key="5">
    <source>
        <dbReference type="EMBL" id="MBV2359960.1"/>
    </source>
</evidence>
<feature type="domain" description="Leucine-binding protein" evidence="4">
    <location>
        <begin position="50"/>
        <end position="378"/>
    </location>
</feature>
<reference evidence="5" key="1">
    <citation type="submission" date="2021-06" db="EMBL/GenBank/DDBJ databases">
        <title>Thalassococcus sp. CAU 1522 isolated from sea sand, Republic of Korea.</title>
        <authorList>
            <person name="Kim W."/>
        </authorList>
    </citation>
    <scope>NUCLEOTIDE SEQUENCE</scope>
    <source>
        <strain evidence="5">CAU 1522</strain>
    </source>
</reference>
<accession>A0ABS6N7G6</accession>
<keyword evidence="2" id="KW-0029">Amino-acid transport</keyword>
<dbReference type="CDD" id="cd06339">
    <property type="entry name" value="PBP1_YraM_LppC_lipoprotein-like"/>
    <property type="match status" value="1"/>
</dbReference>
<feature type="signal peptide" evidence="3">
    <location>
        <begin position="1"/>
        <end position="25"/>
    </location>
</feature>
<keyword evidence="1 3" id="KW-0732">Signal</keyword>
<dbReference type="InterPro" id="IPR051010">
    <property type="entry name" value="BCAA_transport"/>
</dbReference>
<dbReference type="PANTHER" id="PTHR30483:SF6">
    <property type="entry name" value="PERIPLASMIC BINDING PROTEIN OF ABC TRANSPORTER FOR NATURAL AMINO ACIDS"/>
    <property type="match status" value="1"/>
</dbReference>
<gene>
    <name evidence="5" type="ORF">KUH32_09250</name>
</gene>
<keyword evidence="6" id="KW-1185">Reference proteome</keyword>
<comment type="caution">
    <text evidence="5">The sequence shown here is derived from an EMBL/GenBank/DDBJ whole genome shotgun (WGS) entry which is preliminary data.</text>
</comment>
<feature type="chain" id="PRO_5046427818" evidence="3">
    <location>
        <begin position="26"/>
        <end position="396"/>
    </location>
</feature>
<dbReference type="EMBL" id="JAHRWL010000001">
    <property type="protein sequence ID" value="MBV2359960.1"/>
    <property type="molecule type" value="Genomic_DNA"/>
</dbReference>
<dbReference type="InterPro" id="IPR028081">
    <property type="entry name" value="Leu-bd"/>
</dbReference>
<sequence length="396" mass="39800">MFAVLSPARKALRRLAFAAAMLGLAACDAVPVPGLGGANSGGPAIDPAKPVPVALLVPKSDAGAASVAQSLENAARLAIASLGGVKIDLRVYDTAGSPSTAAAQAQRAADEGAKIILGPLFGEAANAAGKQVIDDGINVLSFSNNAAIAGGNVFILGPTFDNTADRLMSYARRNGHKAVVVVHSNDVPGATGLAAVRKAALSNGINVASVHGYTLSIEGVNATARAAAGAAAQAGANSVFITTDATNAAMPILLQVMPEAGLNPAQTKYVGLTRWDVRPDLFSFPGAQGAWFALPNQAAQNAFEARYRATYGSEPHPLAGLAFDGIAAIGALAAQGRSDALSGRALTQASGFQGTGGVFRLRADGTNQRALAVASVQNNQLVILDPAPNSFGGAGF</sequence>
<dbReference type="Pfam" id="PF13458">
    <property type="entry name" value="Peripla_BP_6"/>
    <property type="match status" value="1"/>
</dbReference>
<keyword evidence="2" id="KW-0813">Transport</keyword>
<dbReference type="PANTHER" id="PTHR30483">
    <property type="entry name" value="LEUCINE-SPECIFIC-BINDING PROTEIN"/>
    <property type="match status" value="1"/>
</dbReference>